<dbReference type="InterPro" id="IPR044672">
    <property type="entry name" value="MOCS2A"/>
</dbReference>
<dbReference type="SUPFAM" id="SSF54285">
    <property type="entry name" value="MoaD/ThiS"/>
    <property type="match status" value="1"/>
</dbReference>
<dbReference type="CDD" id="cd00754">
    <property type="entry name" value="Ubl_MoaD"/>
    <property type="match status" value="1"/>
</dbReference>
<evidence type="ECO:0000256" key="2">
    <source>
        <dbReference type="ARBA" id="ARBA00024200"/>
    </source>
</evidence>
<sequence>MKILLFGITKEIIGSSTIDFTIDQTDLTSEMLLDILKEKYPELSKLRSIALAVNGEHANGSEIVSDKDEIALIPPMSGG</sequence>
<organism evidence="4 5">
    <name type="scientific">Flammeovirga aprica JL-4</name>
    <dbReference type="NCBI Taxonomy" id="694437"/>
    <lineage>
        <taxon>Bacteria</taxon>
        <taxon>Pseudomonadati</taxon>
        <taxon>Bacteroidota</taxon>
        <taxon>Cytophagia</taxon>
        <taxon>Cytophagales</taxon>
        <taxon>Flammeovirgaceae</taxon>
        <taxon>Flammeovirga</taxon>
    </lineage>
</organism>
<evidence type="ECO:0000256" key="3">
    <source>
        <dbReference type="ARBA" id="ARBA00024247"/>
    </source>
</evidence>
<dbReference type="Gene3D" id="3.10.20.30">
    <property type="match status" value="1"/>
</dbReference>
<keyword evidence="5" id="KW-1185">Reference proteome</keyword>
<dbReference type="GO" id="GO:1990133">
    <property type="term" value="C:molybdopterin adenylyltransferase complex"/>
    <property type="evidence" value="ECO:0007669"/>
    <property type="project" value="TreeGrafter"/>
</dbReference>
<dbReference type="GO" id="GO:0000166">
    <property type="term" value="F:nucleotide binding"/>
    <property type="evidence" value="ECO:0007669"/>
    <property type="project" value="UniProtKB-KW"/>
</dbReference>
<dbReference type="RefSeq" id="WP_169657827.1">
    <property type="nucleotide sequence ID" value="NZ_JABANE010000043.1"/>
</dbReference>
<reference evidence="4 5" key="1">
    <citation type="submission" date="2020-04" db="EMBL/GenBank/DDBJ databases">
        <title>Flammeovirga sp. SR4, a novel species isolated from seawater.</title>
        <authorList>
            <person name="Wang X."/>
        </authorList>
    </citation>
    <scope>NUCLEOTIDE SEQUENCE [LARGE SCALE GENOMIC DNA]</scope>
    <source>
        <strain evidence="4 5">ATCC 23126</strain>
    </source>
</reference>
<dbReference type="PANTHER" id="PTHR33359">
    <property type="entry name" value="MOLYBDOPTERIN SYNTHASE SULFUR CARRIER SUBUNIT"/>
    <property type="match status" value="1"/>
</dbReference>
<evidence type="ECO:0000313" key="4">
    <source>
        <dbReference type="EMBL" id="NME69556.1"/>
    </source>
</evidence>
<proteinExistence type="inferred from homology"/>
<dbReference type="Pfam" id="PF02597">
    <property type="entry name" value="ThiS"/>
    <property type="match status" value="1"/>
</dbReference>
<gene>
    <name evidence="4" type="ORF">HHU12_16380</name>
</gene>
<comment type="caution">
    <text evidence="4">The sequence shown here is derived from an EMBL/GenBank/DDBJ whole genome shotgun (WGS) entry which is preliminary data.</text>
</comment>
<dbReference type="Proteomes" id="UP000576082">
    <property type="component" value="Unassembled WGS sequence"/>
</dbReference>
<comment type="similarity">
    <text evidence="2">Belongs to the MoaD family.</text>
</comment>
<dbReference type="UniPathway" id="UPA00344"/>
<keyword evidence="1" id="KW-0547">Nucleotide-binding</keyword>
<protein>
    <recommendedName>
        <fullName evidence="3">Molybdopterin synthase sulfur carrier subunit</fullName>
    </recommendedName>
</protein>
<dbReference type="GO" id="GO:0006777">
    <property type="term" value="P:Mo-molybdopterin cofactor biosynthetic process"/>
    <property type="evidence" value="ECO:0007669"/>
    <property type="project" value="InterPro"/>
</dbReference>
<dbReference type="AlphaFoldDB" id="A0A7X9RVP3"/>
<name>A0A7X9RVP3_9BACT</name>
<evidence type="ECO:0000256" key="1">
    <source>
        <dbReference type="ARBA" id="ARBA00022741"/>
    </source>
</evidence>
<accession>A0A7X9RVP3</accession>
<dbReference type="InterPro" id="IPR003749">
    <property type="entry name" value="ThiS/MoaD-like"/>
</dbReference>
<dbReference type="EMBL" id="JABANE010000043">
    <property type="protein sequence ID" value="NME69556.1"/>
    <property type="molecule type" value="Genomic_DNA"/>
</dbReference>
<evidence type="ECO:0000313" key="5">
    <source>
        <dbReference type="Proteomes" id="UP000576082"/>
    </source>
</evidence>
<dbReference type="PANTHER" id="PTHR33359:SF1">
    <property type="entry name" value="MOLYBDOPTERIN SYNTHASE SULFUR CARRIER SUBUNIT"/>
    <property type="match status" value="1"/>
</dbReference>
<dbReference type="InterPro" id="IPR012675">
    <property type="entry name" value="Beta-grasp_dom_sf"/>
</dbReference>
<dbReference type="InterPro" id="IPR016155">
    <property type="entry name" value="Mopterin_synth/thiamin_S_b"/>
</dbReference>